<keyword evidence="3" id="KW-0378">Hydrolase</keyword>
<feature type="signal peptide" evidence="1">
    <location>
        <begin position="1"/>
        <end position="21"/>
    </location>
</feature>
<dbReference type="InterPro" id="IPR051411">
    <property type="entry name" value="Polyketide_trans_af380"/>
</dbReference>
<dbReference type="PROSITE" id="PS51257">
    <property type="entry name" value="PROKAR_LIPOPROTEIN"/>
    <property type="match status" value="1"/>
</dbReference>
<keyword evidence="1" id="KW-0732">Signal</keyword>
<evidence type="ECO:0000256" key="1">
    <source>
        <dbReference type="SAM" id="SignalP"/>
    </source>
</evidence>
<dbReference type="InterPro" id="IPR002925">
    <property type="entry name" value="Dienelactn_hydro"/>
</dbReference>
<dbReference type="PANTHER" id="PTHR47751">
    <property type="entry name" value="SUPERFAMILY HYDROLASE, PUTATIVE (AFU_ORTHOLOGUE AFUA_2G16580)-RELATED"/>
    <property type="match status" value="1"/>
</dbReference>
<feature type="domain" description="Dienelactone hydrolase" evidence="2">
    <location>
        <begin position="78"/>
        <end position="183"/>
    </location>
</feature>
<evidence type="ECO:0000259" key="2">
    <source>
        <dbReference type="Pfam" id="PF01738"/>
    </source>
</evidence>
<dbReference type="EMBL" id="JAPNKA010000001">
    <property type="protein sequence ID" value="MCY1083418.1"/>
    <property type="molecule type" value="Genomic_DNA"/>
</dbReference>
<protein>
    <submittedName>
        <fullName evidence="3">Alpha/beta hydrolase</fullName>
    </submittedName>
</protein>
<name>A0ABT4ANY3_9BACT</name>
<dbReference type="GO" id="GO:0016787">
    <property type="term" value="F:hydrolase activity"/>
    <property type="evidence" value="ECO:0007669"/>
    <property type="project" value="UniProtKB-KW"/>
</dbReference>
<gene>
    <name evidence="3" type="ORF">OV287_54175</name>
</gene>
<dbReference type="Proteomes" id="UP001207654">
    <property type="component" value="Unassembled WGS sequence"/>
</dbReference>
<comment type="caution">
    <text evidence="3">The sequence shown here is derived from an EMBL/GenBank/DDBJ whole genome shotgun (WGS) entry which is preliminary data.</text>
</comment>
<evidence type="ECO:0000313" key="4">
    <source>
        <dbReference type="Proteomes" id="UP001207654"/>
    </source>
</evidence>
<reference evidence="3 4" key="1">
    <citation type="submission" date="2022-11" db="EMBL/GenBank/DDBJ databases">
        <title>Minimal conservation of predation-associated metabolite biosynthetic gene clusters underscores biosynthetic potential of Myxococcota including descriptions for ten novel species: Archangium lansinium sp. nov., Myxococcus landrumus sp. nov., Nannocystis bai.</title>
        <authorList>
            <person name="Ahearne A."/>
            <person name="Stevens C."/>
            <person name="Phillips K."/>
        </authorList>
    </citation>
    <scope>NUCLEOTIDE SEQUENCE [LARGE SCALE GENOMIC DNA]</scope>
    <source>
        <strain evidence="3 4">MIWBW</strain>
    </source>
</reference>
<accession>A0ABT4ANY3</accession>
<dbReference type="RefSeq" id="WP_267541949.1">
    <property type="nucleotide sequence ID" value="NZ_JAPNKA010000001.1"/>
</dbReference>
<organism evidence="3 4">
    <name type="scientific">Archangium lansingense</name>
    <dbReference type="NCBI Taxonomy" id="2995310"/>
    <lineage>
        <taxon>Bacteria</taxon>
        <taxon>Pseudomonadati</taxon>
        <taxon>Myxococcota</taxon>
        <taxon>Myxococcia</taxon>
        <taxon>Myxococcales</taxon>
        <taxon>Cystobacterineae</taxon>
        <taxon>Archangiaceae</taxon>
        <taxon>Archangium</taxon>
    </lineage>
</organism>
<dbReference type="Pfam" id="PF01738">
    <property type="entry name" value="DLH"/>
    <property type="match status" value="1"/>
</dbReference>
<feature type="chain" id="PRO_5045250537" evidence="1">
    <location>
        <begin position="22"/>
        <end position="355"/>
    </location>
</feature>
<dbReference type="InterPro" id="IPR029058">
    <property type="entry name" value="AB_hydrolase_fold"/>
</dbReference>
<dbReference type="Gene3D" id="3.40.50.1820">
    <property type="entry name" value="alpha/beta hydrolase"/>
    <property type="match status" value="1"/>
</dbReference>
<dbReference type="SUPFAM" id="SSF53474">
    <property type="entry name" value="alpha/beta-Hydrolases"/>
    <property type="match status" value="1"/>
</dbReference>
<evidence type="ECO:0000313" key="3">
    <source>
        <dbReference type="EMBL" id="MCY1083418.1"/>
    </source>
</evidence>
<proteinExistence type="predicted"/>
<keyword evidence="4" id="KW-1185">Reference proteome</keyword>
<sequence length="355" mass="39033">MNRRALIQLFLVASSMAMSCASPTTVGAPHRRSPDATVVSVVNYTPTDVVVERVTFPSKGITVVGNLFIPNRIDRSRKHAALVTVHPFGGVKEQTSGLYAAKLAEQGFITLAFDASYQGESGGEPRLMEVPAARVEDIRAAVDYLSNHPLVDENRIGALGICAGGGYALNATQTEMRIKAVAAVSTFNLGAARREGVGGTISYEERVRRLQEVGRQRAREARGEPLKLVPVVPDTAAEITETTPTLYREGYEYYRTSRAQHPNSPNRYVFTTLGLQMAFFPFEQIETISPRPILLIGGSKADTLYWSQEAYAMAREPKELIVIEGATHIDMYDKEQFVTPAVTKLTDFFMRALRG</sequence>
<dbReference type="PANTHER" id="PTHR47751:SF1">
    <property type="entry name" value="SUPERFAMILY HYDROLASE, PUTATIVE (AFU_ORTHOLOGUE AFUA_2G16580)-RELATED"/>
    <property type="match status" value="1"/>
</dbReference>
<dbReference type="Gene3D" id="1.10.10.800">
    <property type="match status" value="1"/>
</dbReference>